<name>A0ABQ7C555_BRACR</name>
<gene>
    <name evidence="1" type="ORF">DY000_02004919</name>
</gene>
<reference evidence="1 2" key="1">
    <citation type="journal article" date="2020" name="BMC Genomics">
        <title>Intraspecific diversification of the crop wild relative Brassica cretica Lam. using demographic model selection.</title>
        <authorList>
            <person name="Kioukis A."/>
            <person name="Michalopoulou V.A."/>
            <person name="Briers L."/>
            <person name="Pirintsos S."/>
            <person name="Studholme D.J."/>
            <person name="Pavlidis P."/>
            <person name="Sarris P.F."/>
        </authorList>
    </citation>
    <scope>NUCLEOTIDE SEQUENCE [LARGE SCALE GENOMIC DNA]</scope>
    <source>
        <strain evidence="2">cv. PFS-1207/04</strain>
    </source>
</reference>
<keyword evidence="2" id="KW-1185">Reference proteome</keyword>
<evidence type="ECO:0000313" key="1">
    <source>
        <dbReference type="EMBL" id="KAF3546463.1"/>
    </source>
</evidence>
<sequence length="80" mass="9218">MELILEEVAELVVLRSFHLQKIDRCDYKTGACNEIDRGRAQDSPWLSSGFTVAELKVAAMEFRRVDELGIQQPFHRLENP</sequence>
<accession>A0ABQ7C555</accession>
<proteinExistence type="predicted"/>
<dbReference type="Proteomes" id="UP000266723">
    <property type="component" value="Unassembled WGS sequence"/>
</dbReference>
<comment type="caution">
    <text evidence="1">The sequence shown here is derived from an EMBL/GenBank/DDBJ whole genome shotgun (WGS) entry which is preliminary data.</text>
</comment>
<organism evidence="1 2">
    <name type="scientific">Brassica cretica</name>
    <name type="common">Mustard</name>
    <dbReference type="NCBI Taxonomy" id="69181"/>
    <lineage>
        <taxon>Eukaryota</taxon>
        <taxon>Viridiplantae</taxon>
        <taxon>Streptophyta</taxon>
        <taxon>Embryophyta</taxon>
        <taxon>Tracheophyta</taxon>
        <taxon>Spermatophyta</taxon>
        <taxon>Magnoliopsida</taxon>
        <taxon>eudicotyledons</taxon>
        <taxon>Gunneridae</taxon>
        <taxon>Pentapetalae</taxon>
        <taxon>rosids</taxon>
        <taxon>malvids</taxon>
        <taxon>Brassicales</taxon>
        <taxon>Brassicaceae</taxon>
        <taxon>Brassiceae</taxon>
        <taxon>Brassica</taxon>
    </lineage>
</organism>
<protein>
    <submittedName>
        <fullName evidence="1">Uncharacterized protein</fullName>
    </submittedName>
</protein>
<evidence type="ECO:0000313" key="2">
    <source>
        <dbReference type="Proteomes" id="UP000266723"/>
    </source>
</evidence>
<dbReference type="EMBL" id="QGKV02000832">
    <property type="protein sequence ID" value="KAF3546463.1"/>
    <property type="molecule type" value="Genomic_DNA"/>
</dbReference>